<name>A0ABW2MW77_9FLAO</name>
<dbReference type="Pfam" id="PF04892">
    <property type="entry name" value="VanZ"/>
    <property type="match status" value="1"/>
</dbReference>
<keyword evidence="1" id="KW-1133">Transmembrane helix</keyword>
<dbReference type="PANTHER" id="PTHR28008">
    <property type="entry name" value="DOMAIN PROTEIN, PUTATIVE (AFU_ORTHOLOGUE AFUA_3G10980)-RELATED"/>
    <property type="match status" value="1"/>
</dbReference>
<dbReference type="PANTHER" id="PTHR28008:SF1">
    <property type="entry name" value="DOMAIN PROTEIN, PUTATIVE (AFU_ORTHOLOGUE AFUA_3G10980)-RELATED"/>
    <property type="match status" value="1"/>
</dbReference>
<dbReference type="InterPro" id="IPR006976">
    <property type="entry name" value="VanZ-like"/>
</dbReference>
<feature type="transmembrane region" description="Helical" evidence="1">
    <location>
        <begin position="74"/>
        <end position="94"/>
    </location>
</feature>
<evidence type="ECO:0000313" key="3">
    <source>
        <dbReference type="EMBL" id="MFC7357958.1"/>
    </source>
</evidence>
<dbReference type="NCBIfam" id="NF037970">
    <property type="entry name" value="vanZ_1"/>
    <property type="match status" value="1"/>
</dbReference>
<evidence type="ECO:0000313" key="4">
    <source>
        <dbReference type="Proteomes" id="UP001596415"/>
    </source>
</evidence>
<reference evidence="4" key="1">
    <citation type="journal article" date="2019" name="Int. J. Syst. Evol. Microbiol.">
        <title>The Global Catalogue of Microorganisms (GCM) 10K type strain sequencing project: providing services to taxonomists for standard genome sequencing and annotation.</title>
        <authorList>
            <consortium name="The Broad Institute Genomics Platform"/>
            <consortium name="The Broad Institute Genome Sequencing Center for Infectious Disease"/>
            <person name="Wu L."/>
            <person name="Ma J."/>
        </authorList>
    </citation>
    <scope>NUCLEOTIDE SEQUENCE [LARGE SCALE GENOMIC DNA]</scope>
    <source>
        <strain evidence="4">CGMCC 1.16306</strain>
    </source>
</reference>
<feature type="transmembrane region" description="Helical" evidence="1">
    <location>
        <begin position="12"/>
        <end position="31"/>
    </location>
</feature>
<gene>
    <name evidence="3" type="ORF">ACFQO1_09685</name>
</gene>
<sequence>MTKPIKKLLAPKTLLLIGVGYTILITIAFLFPKVTLPNTENVSIDKWIHFFIHLILILLWLSVYFSFYKHKNVLRSVGLVFVLCLGYGIIIEVLQEVLTQNRTADYYDILANVGGSILGTLFFIKTR</sequence>
<proteinExistence type="predicted"/>
<dbReference type="RefSeq" id="WP_380217833.1">
    <property type="nucleotide sequence ID" value="NZ_JBHTBN010000004.1"/>
</dbReference>
<dbReference type="Proteomes" id="UP001596415">
    <property type="component" value="Unassembled WGS sequence"/>
</dbReference>
<feature type="transmembrane region" description="Helical" evidence="1">
    <location>
        <begin position="47"/>
        <end position="67"/>
    </location>
</feature>
<keyword evidence="1" id="KW-0812">Transmembrane</keyword>
<feature type="transmembrane region" description="Helical" evidence="1">
    <location>
        <begin position="106"/>
        <end position="124"/>
    </location>
</feature>
<comment type="caution">
    <text evidence="3">The sequence shown here is derived from an EMBL/GenBank/DDBJ whole genome shotgun (WGS) entry which is preliminary data.</text>
</comment>
<protein>
    <submittedName>
        <fullName evidence="3">VanZ family protein</fullName>
    </submittedName>
</protein>
<keyword evidence="1" id="KW-0472">Membrane</keyword>
<dbReference type="EMBL" id="JBHTBN010000004">
    <property type="protein sequence ID" value="MFC7357958.1"/>
    <property type="molecule type" value="Genomic_DNA"/>
</dbReference>
<evidence type="ECO:0000256" key="1">
    <source>
        <dbReference type="SAM" id="Phobius"/>
    </source>
</evidence>
<evidence type="ECO:0000259" key="2">
    <source>
        <dbReference type="Pfam" id="PF04892"/>
    </source>
</evidence>
<feature type="domain" description="VanZ-like" evidence="2">
    <location>
        <begin position="44"/>
        <end position="123"/>
    </location>
</feature>
<accession>A0ABW2MW77</accession>
<organism evidence="3 4">
    <name type="scientific">Jejudonia soesokkakensis</name>
    <dbReference type="NCBI Taxonomy" id="1323432"/>
    <lineage>
        <taxon>Bacteria</taxon>
        <taxon>Pseudomonadati</taxon>
        <taxon>Bacteroidota</taxon>
        <taxon>Flavobacteriia</taxon>
        <taxon>Flavobacteriales</taxon>
        <taxon>Flavobacteriaceae</taxon>
        <taxon>Jejudonia</taxon>
    </lineage>
</organism>
<keyword evidence="4" id="KW-1185">Reference proteome</keyword>